<dbReference type="InterPro" id="IPR011495">
    <property type="entry name" value="Sig_transdc_His_kin_sub2_dim/P"/>
</dbReference>
<accession>S7T5R4</accession>
<feature type="domain" description="Histidine kinase" evidence="8">
    <location>
        <begin position="277"/>
        <end position="464"/>
    </location>
</feature>
<protein>
    <recommendedName>
        <fullName evidence="2">histidine kinase</fullName>
        <ecNumber evidence="2">2.7.13.3</ecNumber>
    </recommendedName>
</protein>
<dbReference type="eggNOG" id="COG3920">
    <property type="taxonomic scope" value="Bacteria"/>
</dbReference>
<dbReference type="PROSITE" id="PS50109">
    <property type="entry name" value="HIS_KIN"/>
    <property type="match status" value="1"/>
</dbReference>
<evidence type="ECO:0000256" key="4">
    <source>
        <dbReference type="ARBA" id="ARBA00022679"/>
    </source>
</evidence>
<dbReference type="PANTHER" id="PTHR41523">
    <property type="entry name" value="TWO-COMPONENT SYSTEM SENSOR PROTEIN"/>
    <property type="match status" value="1"/>
</dbReference>
<keyword evidence="7" id="KW-0067">ATP-binding</keyword>
<dbReference type="InterPro" id="IPR036890">
    <property type="entry name" value="HATPase_C_sf"/>
</dbReference>
<dbReference type="GO" id="GO:0005524">
    <property type="term" value="F:ATP binding"/>
    <property type="evidence" value="ECO:0007669"/>
    <property type="project" value="UniProtKB-KW"/>
</dbReference>
<dbReference type="InterPro" id="IPR035965">
    <property type="entry name" value="PAS-like_dom_sf"/>
</dbReference>
<name>S7T5R4_9BACT</name>
<dbReference type="GO" id="GO:0004673">
    <property type="term" value="F:protein histidine kinase activity"/>
    <property type="evidence" value="ECO:0007669"/>
    <property type="project" value="UniProtKB-EC"/>
</dbReference>
<evidence type="ECO:0000256" key="2">
    <source>
        <dbReference type="ARBA" id="ARBA00012438"/>
    </source>
</evidence>
<keyword evidence="3" id="KW-0597">Phosphoprotein</keyword>
<reference evidence="9 10" key="1">
    <citation type="journal article" date="2013" name="Genome Announc.">
        <title>Draft genome sequences for three mercury-methylating, sulfate-reducing bacteria.</title>
        <authorList>
            <person name="Brown S.D."/>
            <person name="Hurt R.A.Jr."/>
            <person name="Gilmour C.C."/>
            <person name="Elias D.A."/>
        </authorList>
    </citation>
    <scope>NUCLEOTIDE SEQUENCE [LARGE SCALE GENOMIC DNA]</scope>
    <source>
        <strain evidence="9 10">DSM 16529</strain>
    </source>
</reference>
<dbReference type="InterPro" id="IPR005467">
    <property type="entry name" value="His_kinase_dom"/>
</dbReference>
<dbReference type="InterPro" id="IPR000014">
    <property type="entry name" value="PAS"/>
</dbReference>
<dbReference type="SUPFAM" id="SSF55785">
    <property type="entry name" value="PYP-like sensor domain (PAS domain)"/>
    <property type="match status" value="2"/>
</dbReference>
<dbReference type="Proteomes" id="UP000014975">
    <property type="component" value="Unassembled WGS sequence"/>
</dbReference>
<comment type="caution">
    <text evidence="9">The sequence shown here is derived from an EMBL/GenBank/DDBJ whole genome shotgun (WGS) entry which is preliminary data.</text>
</comment>
<dbReference type="STRING" id="1121439.dsat_0724"/>
<proteinExistence type="predicted"/>
<organism evidence="9 10">
    <name type="scientific">Alkalidesulfovibrio alkalitolerans DSM 16529</name>
    <dbReference type="NCBI Taxonomy" id="1121439"/>
    <lineage>
        <taxon>Bacteria</taxon>
        <taxon>Pseudomonadati</taxon>
        <taxon>Thermodesulfobacteriota</taxon>
        <taxon>Desulfovibrionia</taxon>
        <taxon>Desulfovibrionales</taxon>
        <taxon>Desulfovibrionaceae</taxon>
        <taxon>Alkalidesulfovibrio</taxon>
    </lineage>
</organism>
<dbReference type="SMART" id="SM00091">
    <property type="entry name" value="PAS"/>
    <property type="match status" value="2"/>
</dbReference>
<comment type="catalytic activity">
    <reaction evidence="1">
        <text>ATP + protein L-histidine = ADP + protein N-phospho-L-histidine.</text>
        <dbReference type="EC" id="2.7.13.3"/>
    </reaction>
</comment>
<keyword evidence="4" id="KW-0808">Transferase</keyword>
<dbReference type="PATRIC" id="fig|1121439.3.peg.2084"/>
<dbReference type="Pfam" id="PF02518">
    <property type="entry name" value="HATPase_c"/>
    <property type="match status" value="1"/>
</dbReference>
<dbReference type="EMBL" id="ATHI01000027">
    <property type="protein sequence ID" value="EPR32372.1"/>
    <property type="molecule type" value="Genomic_DNA"/>
</dbReference>
<gene>
    <name evidence="9" type="ORF">dsat_0724</name>
</gene>
<dbReference type="Pfam" id="PF13426">
    <property type="entry name" value="PAS_9"/>
    <property type="match status" value="1"/>
</dbReference>
<dbReference type="InterPro" id="IPR004358">
    <property type="entry name" value="Sig_transdc_His_kin-like_C"/>
</dbReference>
<dbReference type="InterPro" id="IPR003594">
    <property type="entry name" value="HATPase_dom"/>
</dbReference>
<evidence type="ECO:0000313" key="9">
    <source>
        <dbReference type="EMBL" id="EPR32372.1"/>
    </source>
</evidence>
<dbReference type="SMART" id="SM00387">
    <property type="entry name" value="HATPase_c"/>
    <property type="match status" value="1"/>
</dbReference>
<dbReference type="SUPFAM" id="SSF55874">
    <property type="entry name" value="ATPase domain of HSP90 chaperone/DNA topoisomerase II/histidine kinase"/>
    <property type="match status" value="1"/>
</dbReference>
<dbReference type="NCBIfam" id="TIGR00229">
    <property type="entry name" value="sensory_box"/>
    <property type="match status" value="1"/>
</dbReference>
<dbReference type="Gene3D" id="3.30.565.10">
    <property type="entry name" value="Histidine kinase-like ATPase, C-terminal domain"/>
    <property type="match status" value="1"/>
</dbReference>
<dbReference type="PRINTS" id="PR00344">
    <property type="entry name" value="BCTRLSENSOR"/>
</dbReference>
<dbReference type="EC" id="2.7.13.3" evidence="2"/>
<keyword evidence="6 9" id="KW-0418">Kinase</keyword>
<dbReference type="RefSeq" id="WP_020887421.1">
    <property type="nucleotide sequence ID" value="NZ_ATHI01000027.1"/>
</dbReference>
<dbReference type="Pfam" id="PF07568">
    <property type="entry name" value="HisKA_2"/>
    <property type="match status" value="1"/>
</dbReference>
<dbReference type="PANTHER" id="PTHR41523:SF8">
    <property type="entry name" value="ETHYLENE RESPONSE SENSOR PROTEIN"/>
    <property type="match status" value="1"/>
</dbReference>
<keyword evidence="5" id="KW-0547">Nucleotide-binding</keyword>
<dbReference type="AlphaFoldDB" id="S7T5R4"/>
<keyword evidence="10" id="KW-1185">Reference proteome</keyword>
<evidence type="ECO:0000256" key="5">
    <source>
        <dbReference type="ARBA" id="ARBA00022741"/>
    </source>
</evidence>
<evidence type="ECO:0000256" key="6">
    <source>
        <dbReference type="ARBA" id="ARBA00022777"/>
    </source>
</evidence>
<evidence type="ECO:0000256" key="1">
    <source>
        <dbReference type="ARBA" id="ARBA00000085"/>
    </source>
</evidence>
<evidence type="ECO:0000256" key="7">
    <source>
        <dbReference type="ARBA" id="ARBA00022840"/>
    </source>
</evidence>
<evidence type="ECO:0000259" key="8">
    <source>
        <dbReference type="PROSITE" id="PS50109"/>
    </source>
</evidence>
<dbReference type="Pfam" id="PF13188">
    <property type="entry name" value="PAS_8"/>
    <property type="match status" value="1"/>
</dbReference>
<dbReference type="OrthoDB" id="5342108at2"/>
<sequence>MDGPGDGNRAALDAPGLRVPDDAASRLLDAAPFGVLCYRLAGDDLLLAGGNPAAERILGLSLSNRLGERIESIFPGLAATDVPARFRTVARGGESLRFERISYADGRVSGAYDYSAYRFAPDMVAVSFEDITQRKRDEAALRESRELYSRLFKESHMAAVLVNPGNGRIMDVNEAATAFYGYPYEILRRMNVADLCTEPPDSVERSLREAAQKEQSRLEVHHRLASGETRAVEIFSGPITLGGEPWLLSFVHDISERRRMEDELARLLMEKELLLREMHHRVANNLQLLSSLVRLQSFSTNEPTAQKALQVVDSRLSTIAASHGALRGRGGETTAPLDEYAATVVRPLALLGEQKGVSIILEAPDTRVGAELATPLGLIMNELVTNSLKHAFGDEGGEIRVRLTCDHETLRLEVSDNGRGLGEGAGNGTGMDIVQALARQIGGSVETQSGPEGVSVRMSCPLPKNVDCATPEAG</sequence>
<evidence type="ECO:0000313" key="10">
    <source>
        <dbReference type="Proteomes" id="UP000014975"/>
    </source>
</evidence>
<dbReference type="CDD" id="cd00130">
    <property type="entry name" value="PAS"/>
    <property type="match status" value="1"/>
</dbReference>
<evidence type="ECO:0000256" key="3">
    <source>
        <dbReference type="ARBA" id="ARBA00022553"/>
    </source>
</evidence>
<dbReference type="Gene3D" id="3.30.450.20">
    <property type="entry name" value="PAS domain"/>
    <property type="match status" value="2"/>
</dbReference>